<dbReference type="InterPro" id="IPR016167">
    <property type="entry name" value="FAD-bd_PCMH_sub1"/>
</dbReference>
<evidence type="ECO:0000313" key="7">
    <source>
        <dbReference type="Proteomes" id="UP001500383"/>
    </source>
</evidence>
<dbReference type="PANTHER" id="PTHR46568">
    <property type="entry name" value="ALKYLDIHYDROXYACETONEPHOSPHATE SYNTHASE, PEROXISOMAL"/>
    <property type="match status" value="1"/>
</dbReference>
<name>A0ABN2IU72_9ACTN</name>
<evidence type="ECO:0000259" key="5">
    <source>
        <dbReference type="PROSITE" id="PS51387"/>
    </source>
</evidence>
<dbReference type="Gene3D" id="3.30.43.10">
    <property type="entry name" value="Uridine Diphospho-n-acetylenolpyruvylglucosamine Reductase, domain 2"/>
    <property type="match status" value="1"/>
</dbReference>
<evidence type="ECO:0000256" key="4">
    <source>
        <dbReference type="ARBA" id="ARBA00023002"/>
    </source>
</evidence>
<evidence type="ECO:0000256" key="2">
    <source>
        <dbReference type="ARBA" id="ARBA00022630"/>
    </source>
</evidence>
<dbReference type="InterPro" id="IPR016164">
    <property type="entry name" value="FAD-linked_Oxase-like_C"/>
</dbReference>
<evidence type="ECO:0000313" key="6">
    <source>
        <dbReference type="EMBL" id="GAA1711922.1"/>
    </source>
</evidence>
<dbReference type="SUPFAM" id="SSF55103">
    <property type="entry name" value="FAD-linked oxidases, C-terminal domain"/>
    <property type="match status" value="1"/>
</dbReference>
<dbReference type="InterPro" id="IPR016166">
    <property type="entry name" value="FAD-bd_PCMH"/>
</dbReference>
<evidence type="ECO:0000256" key="1">
    <source>
        <dbReference type="ARBA" id="ARBA00008000"/>
    </source>
</evidence>
<feature type="domain" description="FAD-binding PCMH-type" evidence="5">
    <location>
        <begin position="107"/>
        <end position="288"/>
    </location>
</feature>
<dbReference type="EMBL" id="BAAAQG010000010">
    <property type="protein sequence ID" value="GAA1711922.1"/>
    <property type="molecule type" value="Genomic_DNA"/>
</dbReference>
<keyword evidence="2" id="KW-0285">Flavoprotein</keyword>
<comment type="caution">
    <text evidence="6">The sequence shown here is derived from an EMBL/GenBank/DDBJ whole genome shotgun (WGS) entry which is preliminary data.</text>
</comment>
<keyword evidence="3" id="KW-0274">FAD</keyword>
<keyword evidence="7" id="KW-1185">Reference proteome</keyword>
<dbReference type="InterPro" id="IPR025650">
    <property type="entry name" value="Alkyl-DHAP_Synthase"/>
</dbReference>
<sequence length="585" mass="59658">MSDMTSSDNLPLPPMALSRWGTEAEARDLGEGIRGLLRDVLGVTAESGLHFDPAAVVASPSRLTHADLTALADIVGEGNLSTADTQRLPRARGKSTPDLLSWRLRPEVDCPDAVVAPRDDDEVAALLAWCGREGVAMVPFGGGTSVVGGLTPDAGGHRAVISVDLAHFDSLESIDPDSGEAVLGAGLSGPRAEELLAEHGFSLGHFPQSFPYATLGGYAMTRSSGQASAGYGRFDEMVRGLTVVTPVGVIEAGRAPASAAGPDLRQWLMGSEGAFGVCTRVRLRIHPVPQTVRHEAFRFPDFATGAAALRAVEQQGAGPTVIRLSDEAETAVNLATATEAIGERAEGVSSEGAGAEGAGAVGVGAGGVGAEGAGGDGGSGGGGDSAGGDAGGCLCLTLFEGTPEHAGSRHAETRAVLLAHGGVSLGSGPAEAWEHGRFGAPVLRDALLDNGALVETLETATDWSNLPALRDAVAGALTTSLEVSGTPALVMCHISHVYPTGASLYFTVVAGQRGEDPVAQWTQAKRAASEAIMATGGTITHHHAVGVDHRPYLEAEIGEVGVRMLRAVKHAVDPKGVCNPGTLIP</sequence>
<organism evidence="6 7">
    <name type="scientific">Dietzia cercidiphylli</name>
    <dbReference type="NCBI Taxonomy" id="498199"/>
    <lineage>
        <taxon>Bacteria</taxon>
        <taxon>Bacillati</taxon>
        <taxon>Actinomycetota</taxon>
        <taxon>Actinomycetes</taxon>
        <taxon>Mycobacteriales</taxon>
        <taxon>Dietziaceae</taxon>
        <taxon>Dietzia</taxon>
    </lineage>
</organism>
<accession>A0ABN2IU72</accession>
<protein>
    <submittedName>
        <fullName evidence="6">FAD-binding oxidoreductase</fullName>
    </submittedName>
</protein>
<dbReference type="Gene3D" id="3.30.465.10">
    <property type="match status" value="1"/>
</dbReference>
<dbReference type="Gene3D" id="1.10.45.10">
    <property type="entry name" value="Vanillyl-alcohol Oxidase, Chain A, domain 4"/>
    <property type="match status" value="1"/>
</dbReference>
<comment type="similarity">
    <text evidence="1">Belongs to the FAD-binding oxidoreductase/transferase type 4 family.</text>
</comment>
<dbReference type="Gene3D" id="3.30.70.3450">
    <property type="match status" value="1"/>
</dbReference>
<dbReference type="Pfam" id="PF01565">
    <property type="entry name" value="FAD_binding_4"/>
    <property type="match status" value="1"/>
</dbReference>
<dbReference type="InterPro" id="IPR004113">
    <property type="entry name" value="FAD-bd_oxidored_4_C"/>
</dbReference>
<proteinExistence type="inferred from homology"/>
<keyword evidence="4" id="KW-0560">Oxidoreductase</keyword>
<dbReference type="Pfam" id="PF02913">
    <property type="entry name" value="FAD-oxidase_C"/>
    <property type="match status" value="1"/>
</dbReference>
<dbReference type="SUPFAM" id="SSF56176">
    <property type="entry name" value="FAD-binding/transporter-associated domain-like"/>
    <property type="match status" value="1"/>
</dbReference>
<dbReference type="Gene3D" id="3.30.300.330">
    <property type="match status" value="1"/>
</dbReference>
<dbReference type="InterPro" id="IPR036318">
    <property type="entry name" value="FAD-bd_PCMH-like_sf"/>
</dbReference>
<dbReference type="InterPro" id="IPR006094">
    <property type="entry name" value="Oxid_FAD_bind_N"/>
</dbReference>
<evidence type="ECO:0000256" key="3">
    <source>
        <dbReference type="ARBA" id="ARBA00022827"/>
    </source>
</evidence>
<dbReference type="PANTHER" id="PTHR46568:SF1">
    <property type="entry name" value="ALKYLDIHYDROXYACETONEPHOSPHATE SYNTHASE, PEROXISOMAL"/>
    <property type="match status" value="1"/>
</dbReference>
<reference evidence="6 7" key="1">
    <citation type="journal article" date="2019" name="Int. J. Syst. Evol. Microbiol.">
        <title>The Global Catalogue of Microorganisms (GCM) 10K type strain sequencing project: providing services to taxonomists for standard genome sequencing and annotation.</title>
        <authorList>
            <consortium name="The Broad Institute Genomics Platform"/>
            <consortium name="The Broad Institute Genome Sequencing Center for Infectious Disease"/>
            <person name="Wu L."/>
            <person name="Ma J."/>
        </authorList>
    </citation>
    <scope>NUCLEOTIDE SEQUENCE [LARGE SCALE GENOMIC DNA]</scope>
    <source>
        <strain evidence="6 7">JCM 16002</strain>
    </source>
</reference>
<dbReference type="InterPro" id="IPR016169">
    <property type="entry name" value="FAD-bd_PCMH_sub2"/>
</dbReference>
<dbReference type="PROSITE" id="PS51387">
    <property type="entry name" value="FAD_PCMH"/>
    <property type="match status" value="1"/>
</dbReference>
<dbReference type="InterPro" id="IPR016171">
    <property type="entry name" value="Vanillyl_alc_oxidase_C-sub2"/>
</dbReference>
<dbReference type="Proteomes" id="UP001500383">
    <property type="component" value="Unassembled WGS sequence"/>
</dbReference>
<gene>
    <name evidence="6" type="ORF">GCM10009831_21980</name>
</gene>